<evidence type="ECO:0000313" key="2">
    <source>
        <dbReference type="Proteomes" id="UP000184123"/>
    </source>
</evidence>
<dbReference type="EMBL" id="FRCA01000002">
    <property type="protein sequence ID" value="SHL59750.1"/>
    <property type="molecule type" value="Genomic_DNA"/>
</dbReference>
<dbReference type="STRING" id="44933.SAMN05660971_00888"/>
<protein>
    <submittedName>
        <fullName evidence="1">Uncharacterized protein</fullName>
    </submittedName>
</protein>
<reference evidence="1 2" key="1">
    <citation type="submission" date="2016-11" db="EMBL/GenBank/DDBJ databases">
        <authorList>
            <person name="Jaros S."/>
            <person name="Januszkiewicz K."/>
            <person name="Wedrychowicz H."/>
        </authorList>
    </citation>
    <scope>NUCLEOTIDE SEQUENCE [LARGE SCALE GENOMIC DNA]</scope>
    <source>
        <strain evidence="1 2">DSM 4740</strain>
    </source>
</reference>
<proteinExistence type="predicted"/>
<gene>
    <name evidence="1" type="ORF">SAMN05660971_00888</name>
</gene>
<organism evidence="1 2">
    <name type="scientific">Halomonas cupida</name>
    <dbReference type="NCBI Taxonomy" id="44933"/>
    <lineage>
        <taxon>Bacteria</taxon>
        <taxon>Pseudomonadati</taxon>
        <taxon>Pseudomonadota</taxon>
        <taxon>Gammaproteobacteria</taxon>
        <taxon>Oceanospirillales</taxon>
        <taxon>Halomonadaceae</taxon>
        <taxon>Halomonas</taxon>
    </lineage>
</organism>
<dbReference type="AlphaFoldDB" id="A0A1M7BXQ2"/>
<accession>A0A1M7BXQ2</accession>
<sequence>MGPGRSGIGEQPFSMMALDASMRANSSGLNLGTRETSSRKWLGWVMVGIGRRWNRTSLDAVGLDHLPEASSVEAFRIMTGRSRKQASNMHHI</sequence>
<dbReference type="Proteomes" id="UP000184123">
    <property type="component" value="Unassembled WGS sequence"/>
</dbReference>
<name>A0A1M7BXQ2_9GAMM</name>
<evidence type="ECO:0000313" key="1">
    <source>
        <dbReference type="EMBL" id="SHL59750.1"/>
    </source>
</evidence>